<evidence type="ECO:0000256" key="6">
    <source>
        <dbReference type="ARBA" id="ARBA00022833"/>
    </source>
</evidence>
<dbReference type="GeneID" id="115876683"/>
<evidence type="ECO:0000313" key="12">
    <source>
        <dbReference type="RefSeq" id="XP_030748427.1"/>
    </source>
</evidence>
<dbReference type="GO" id="GO:1901255">
    <property type="term" value="P:nucleotide-excision repair involved in interstrand cross-link repair"/>
    <property type="evidence" value="ECO:0007669"/>
    <property type="project" value="TreeGrafter"/>
</dbReference>
<dbReference type="GO" id="GO:0070914">
    <property type="term" value="P:UV-damage excision repair"/>
    <property type="evidence" value="ECO:0007669"/>
    <property type="project" value="TreeGrafter"/>
</dbReference>
<dbReference type="InterPro" id="IPR037129">
    <property type="entry name" value="XPA_sf"/>
</dbReference>
<dbReference type="Pfam" id="PF05181">
    <property type="entry name" value="XPA_C"/>
    <property type="match status" value="1"/>
</dbReference>
<dbReference type="SUPFAM" id="SSF46955">
    <property type="entry name" value="Putative DNA-binding domain"/>
    <property type="match status" value="1"/>
</dbReference>
<dbReference type="Gene3D" id="3.90.530.10">
    <property type="entry name" value="XPA C-terminal domain"/>
    <property type="match status" value="1"/>
</dbReference>
<evidence type="ECO:0000256" key="8">
    <source>
        <dbReference type="ARBA" id="ARBA00023204"/>
    </source>
</evidence>
<dbReference type="InterPro" id="IPR022652">
    <property type="entry name" value="Znf_XPA_CS"/>
</dbReference>
<dbReference type="InterPro" id="IPR022656">
    <property type="entry name" value="XPA_C"/>
</dbReference>
<dbReference type="OrthoDB" id="68328at2759"/>
<evidence type="ECO:0000256" key="4">
    <source>
        <dbReference type="ARBA" id="ARBA00022763"/>
    </source>
</evidence>
<sequence length="242" mass="28537">MSMKTRGSSKAEKNRAAPYSKNDVVSLGKSTITIGTTKYRDTNGGFLLIDQPNEEKKLPQIEEPLTDLSKHECESCSQPFIKSWLFDKFGHKCCDRCKEDDEYKLITKTEAKTVYLLQDCDLDKRDPPLKFVKQKNPHNARWGDMKLYLRLQVEKRALEVWESMERIEEEKEHREEKKVLAQTKKYEKKLKELKMGMRSSLYNRTKGAFHTHEFGPEMYNEEDDIYTRTCLTCSYEESFEKM</sequence>
<keyword evidence="5" id="KW-0863">Zinc-finger</keyword>
<keyword evidence="7" id="KW-0238">DNA-binding</keyword>
<dbReference type="AlphaFoldDB" id="A0A6J2XB06"/>
<feature type="domain" description="XPA C-terminal" evidence="10">
    <location>
        <begin position="102"/>
        <end position="153"/>
    </location>
</feature>
<dbReference type="PANTHER" id="PTHR10142:SF0">
    <property type="entry name" value="DNA REPAIR PROTEIN COMPLEMENTING XP-A CELLS"/>
    <property type="match status" value="1"/>
</dbReference>
<keyword evidence="8" id="KW-0234">DNA repair</keyword>
<proteinExistence type="inferred from homology"/>
<dbReference type="CTD" id="31357"/>
<dbReference type="NCBIfam" id="TIGR00598">
    <property type="entry name" value="rad14"/>
    <property type="match status" value="1"/>
</dbReference>
<dbReference type="KEGG" id="soy:115876683"/>
<dbReference type="InterPro" id="IPR000465">
    <property type="entry name" value="XPA/RAD14"/>
</dbReference>
<name>A0A6J2XB06_SITOR</name>
<dbReference type="InterPro" id="IPR009061">
    <property type="entry name" value="DNA-bd_dom_put_sf"/>
</dbReference>
<dbReference type="InParanoid" id="A0A6J2XB06"/>
<evidence type="ECO:0000256" key="1">
    <source>
        <dbReference type="ARBA" id="ARBA00004123"/>
    </source>
</evidence>
<dbReference type="SUPFAM" id="SSF57716">
    <property type="entry name" value="Glucocorticoid receptor-like (DNA-binding domain)"/>
    <property type="match status" value="1"/>
</dbReference>
<evidence type="ECO:0000313" key="11">
    <source>
        <dbReference type="Proteomes" id="UP000504635"/>
    </source>
</evidence>
<dbReference type="Pfam" id="PF01286">
    <property type="entry name" value="XPA_N"/>
    <property type="match status" value="1"/>
</dbReference>
<comment type="subcellular location">
    <subcellularLocation>
        <location evidence="1">Nucleus</location>
    </subcellularLocation>
</comment>
<evidence type="ECO:0000256" key="9">
    <source>
        <dbReference type="ARBA" id="ARBA00023242"/>
    </source>
</evidence>
<dbReference type="GO" id="GO:0003684">
    <property type="term" value="F:damaged DNA binding"/>
    <property type="evidence" value="ECO:0007669"/>
    <property type="project" value="InterPro"/>
</dbReference>
<evidence type="ECO:0000256" key="3">
    <source>
        <dbReference type="ARBA" id="ARBA00022723"/>
    </source>
</evidence>
<keyword evidence="9" id="KW-0539">Nucleus</keyword>
<evidence type="ECO:0000259" key="10">
    <source>
        <dbReference type="Pfam" id="PF05181"/>
    </source>
</evidence>
<keyword evidence="11" id="KW-1185">Reference proteome</keyword>
<dbReference type="RefSeq" id="XP_030748427.1">
    <property type="nucleotide sequence ID" value="XM_030892567.1"/>
</dbReference>
<dbReference type="GO" id="GO:0008270">
    <property type="term" value="F:zinc ion binding"/>
    <property type="evidence" value="ECO:0007669"/>
    <property type="project" value="UniProtKB-KW"/>
</dbReference>
<evidence type="ECO:0000256" key="5">
    <source>
        <dbReference type="ARBA" id="ARBA00022771"/>
    </source>
</evidence>
<gene>
    <name evidence="12" type="primary">LOC115876683</name>
</gene>
<organism evidence="11 12">
    <name type="scientific">Sitophilus oryzae</name>
    <name type="common">Rice weevil</name>
    <name type="synonym">Curculio oryzae</name>
    <dbReference type="NCBI Taxonomy" id="7048"/>
    <lineage>
        <taxon>Eukaryota</taxon>
        <taxon>Metazoa</taxon>
        <taxon>Ecdysozoa</taxon>
        <taxon>Arthropoda</taxon>
        <taxon>Hexapoda</taxon>
        <taxon>Insecta</taxon>
        <taxon>Pterygota</taxon>
        <taxon>Neoptera</taxon>
        <taxon>Endopterygota</taxon>
        <taxon>Coleoptera</taxon>
        <taxon>Polyphaga</taxon>
        <taxon>Cucujiformia</taxon>
        <taxon>Curculionidae</taxon>
        <taxon>Dryophthorinae</taxon>
        <taxon>Sitophilus</taxon>
    </lineage>
</organism>
<keyword evidence="3" id="KW-0479">Metal-binding</keyword>
<reference evidence="12" key="1">
    <citation type="submission" date="2025-08" db="UniProtKB">
        <authorList>
            <consortium name="RefSeq"/>
        </authorList>
    </citation>
    <scope>IDENTIFICATION</scope>
    <source>
        <tissue evidence="12">Gonads</tissue>
    </source>
</reference>
<protein>
    <submittedName>
        <fullName evidence="12">DNA repair protein complementing XP-A cells homolog</fullName>
    </submittedName>
</protein>
<keyword evidence="4" id="KW-0227">DNA damage</keyword>
<evidence type="ECO:0000256" key="7">
    <source>
        <dbReference type="ARBA" id="ARBA00023125"/>
    </source>
</evidence>
<dbReference type="GO" id="GO:0000715">
    <property type="term" value="P:nucleotide-excision repair, DNA damage recognition"/>
    <property type="evidence" value="ECO:0007669"/>
    <property type="project" value="TreeGrafter"/>
</dbReference>
<keyword evidence="6" id="KW-0862">Zinc</keyword>
<dbReference type="GO" id="GO:0000110">
    <property type="term" value="C:nucleotide-excision repair factor 1 complex"/>
    <property type="evidence" value="ECO:0007669"/>
    <property type="project" value="TreeGrafter"/>
</dbReference>
<comment type="similarity">
    <text evidence="2">Belongs to the XPA family.</text>
</comment>
<dbReference type="FunCoup" id="A0A6J2XB06">
    <property type="interactions" value="1355"/>
</dbReference>
<accession>A0A6J2XB06</accession>
<evidence type="ECO:0000256" key="2">
    <source>
        <dbReference type="ARBA" id="ARBA00005548"/>
    </source>
</evidence>
<dbReference type="GO" id="GO:0006284">
    <property type="term" value="P:base-excision repair"/>
    <property type="evidence" value="ECO:0007669"/>
    <property type="project" value="TreeGrafter"/>
</dbReference>
<dbReference type="Proteomes" id="UP000504635">
    <property type="component" value="Unplaced"/>
</dbReference>
<dbReference type="PANTHER" id="PTHR10142">
    <property type="entry name" value="DNA REPAIR PROTEIN COMPLEMENTING XP-A CELLS"/>
    <property type="match status" value="1"/>
</dbReference>